<dbReference type="Proteomes" id="UP000236959">
    <property type="component" value="Unassembled WGS sequence"/>
</dbReference>
<dbReference type="GO" id="GO:0003677">
    <property type="term" value="F:DNA binding"/>
    <property type="evidence" value="ECO:0007669"/>
    <property type="project" value="UniProtKB-KW"/>
</dbReference>
<protein>
    <submittedName>
        <fullName evidence="2">DNA-binding FrmR family transcriptional regulator</fullName>
    </submittedName>
</protein>
<dbReference type="PANTHER" id="PTHR33677:SF5">
    <property type="entry name" value="TRANSCRIPTIONAL REPRESSOR FRMR"/>
    <property type="match status" value="1"/>
</dbReference>
<accession>A0A2S3UTY2</accession>
<comment type="similarity">
    <text evidence="1">Belongs to the FrmR/RcnR family.</text>
</comment>
<evidence type="ECO:0000313" key="3">
    <source>
        <dbReference type="Proteomes" id="UP000236959"/>
    </source>
</evidence>
<name>A0A2S3UTY2_9HYPH</name>
<reference evidence="2 3" key="1">
    <citation type="submission" date="2018-01" db="EMBL/GenBank/DDBJ databases">
        <title>Genomic Encyclopedia of Archaeal and Bacterial Type Strains, Phase II (KMG-II): from individual species to whole genera.</title>
        <authorList>
            <person name="Goeker M."/>
        </authorList>
    </citation>
    <scope>NUCLEOTIDE SEQUENCE [LARGE SCALE GENOMIC DNA]</scope>
    <source>
        <strain evidence="2 3">DSM 17023</strain>
    </source>
</reference>
<dbReference type="GO" id="GO:0045892">
    <property type="term" value="P:negative regulation of DNA-templated transcription"/>
    <property type="evidence" value="ECO:0007669"/>
    <property type="project" value="UniProtKB-ARBA"/>
</dbReference>
<evidence type="ECO:0000313" key="2">
    <source>
        <dbReference type="EMBL" id="POF30929.1"/>
    </source>
</evidence>
<dbReference type="Pfam" id="PF02583">
    <property type="entry name" value="Trns_repr_metal"/>
    <property type="match status" value="1"/>
</dbReference>
<dbReference type="EMBL" id="PPCN01000005">
    <property type="protein sequence ID" value="POF30929.1"/>
    <property type="molecule type" value="Genomic_DNA"/>
</dbReference>
<dbReference type="AlphaFoldDB" id="A0A2S3UTY2"/>
<keyword evidence="3" id="KW-1185">Reference proteome</keyword>
<sequence length="89" mass="9946">MSHTIRHKSKLVARVRRLKGQMEAIERSLEAEAGCADILNQVASVRGAISGLTAELMEEHIREHLVEAPESARQQGAEDLIDIIRTYLK</sequence>
<organism evidence="2 3">
    <name type="scientific">Roseibium marinum</name>
    <dbReference type="NCBI Taxonomy" id="281252"/>
    <lineage>
        <taxon>Bacteria</taxon>
        <taxon>Pseudomonadati</taxon>
        <taxon>Pseudomonadota</taxon>
        <taxon>Alphaproteobacteria</taxon>
        <taxon>Hyphomicrobiales</taxon>
        <taxon>Stappiaceae</taxon>
        <taxon>Roseibium</taxon>
    </lineage>
</organism>
<comment type="caution">
    <text evidence="2">The sequence shown here is derived from an EMBL/GenBank/DDBJ whole genome shotgun (WGS) entry which is preliminary data.</text>
</comment>
<proteinExistence type="inferred from homology"/>
<dbReference type="InterPro" id="IPR003735">
    <property type="entry name" value="Metal_Tscrpt_repr"/>
</dbReference>
<dbReference type="CDD" id="cd10153">
    <property type="entry name" value="RcnR-FrmR-like_DUF156"/>
    <property type="match status" value="1"/>
</dbReference>
<gene>
    <name evidence="2" type="ORF">CLV41_105107</name>
</gene>
<dbReference type="InterPro" id="IPR038390">
    <property type="entry name" value="Metal_Tscrpt_repr_sf"/>
</dbReference>
<keyword evidence="2" id="KW-0238">DNA-binding</keyword>
<dbReference type="OrthoDB" id="9806052at2"/>
<dbReference type="PANTHER" id="PTHR33677">
    <property type="entry name" value="TRANSCRIPTIONAL REPRESSOR FRMR-RELATED"/>
    <property type="match status" value="1"/>
</dbReference>
<dbReference type="RefSeq" id="WP_103222893.1">
    <property type="nucleotide sequence ID" value="NZ_PPCN01000005.1"/>
</dbReference>
<dbReference type="Gene3D" id="1.20.58.1000">
    <property type="entry name" value="Metal-sensitive repressor, helix protomer"/>
    <property type="match status" value="1"/>
</dbReference>
<evidence type="ECO:0000256" key="1">
    <source>
        <dbReference type="ARBA" id="ARBA00005260"/>
    </source>
</evidence>
<dbReference type="GO" id="GO:0046872">
    <property type="term" value="F:metal ion binding"/>
    <property type="evidence" value="ECO:0007669"/>
    <property type="project" value="InterPro"/>
</dbReference>